<dbReference type="InterPro" id="IPR018356">
    <property type="entry name" value="Tscrpt_reg_HTH_DeoR_CS"/>
</dbReference>
<keyword evidence="3" id="KW-0238">DNA-binding</keyword>
<evidence type="ECO:0000313" key="7">
    <source>
        <dbReference type="Proteomes" id="UP000068603"/>
    </source>
</evidence>
<dbReference type="PANTHER" id="PTHR30363">
    <property type="entry name" value="HTH-TYPE TRANSCRIPTIONAL REGULATOR SRLR-RELATED"/>
    <property type="match status" value="1"/>
</dbReference>
<dbReference type="Pfam" id="PF00455">
    <property type="entry name" value="DeoRC"/>
    <property type="match status" value="1"/>
</dbReference>
<dbReference type="Proteomes" id="UP000068603">
    <property type="component" value="Unassembled WGS sequence"/>
</dbReference>
<dbReference type="STRING" id="1503054.WT74_04560"/>
<evidence type="ECO:0000256" key="2">
    <source>
        <dbReference type="ARBA" id="ARBA00023015"/>
    </source>
</evidence>
<evidence type="ECO:0000313" key="6">
    <source>
        <dbReference type="EMBL" id="KWA56054.1"/>
    </source>
</evidence>
<protein>
    <submittedName>
        <fullName evidence="6">DeoR family transcriptional regulator</fullName>
    </submittedName>
</protein>
<dbReference type="PANTHER" id="PTHR30363:SF4">
    <property type="entry name" value="GLYCEROL-3-PHOSPHATE REGULON REPRESSOR"/>
    <property type="match status" value="1"/>
</dbReference>
<dbReference type="AlphaFoldDB" id="A0A104XX17"/>
<sequence length="267" mass="27802">MVTCTFVQYQEYSCKTMLTTQRKKAILDTLRRDGQVLAGELSATFGVSEDTIRRDLRELAAEGLLQRVHGGALPASPATAPFAQRQDLESAAKRRIARRAAGMIAPGQVVIVDGGTTSALLVSQLPADLSATVVTHSPSVAVALVEHPSIDVILIGGQLFKHSIVTVGAAAMEAIARVHADLYFMGVTGVHPVAGLTTGNFEEAAIKRALAARAAETVVLASSSKLNAASPFVIGEIALAQTVVVEEATDAALTKPIEAAGVTVVRA</sequence>
<feature type="domain" description="HTH deoR-type" evidence="5">
    <location>
        <begin position="19"/>
        <end position="74"/>
    </location>
</feature>
<gene>
    <name evidence="6" type="ORF">WT44_26920</name>
</gene>
<evidence type="ECO:0000256" key="1">
    <source>
        <dbReference type="ARBA" id="ARBA00022491"/>
    </source>
</evidence>
<dbReference type="Gene3D" id="3.40.50.1360">
    <property type="match status" value="1"/>
</dbReference>
<dbReference type="SMART" id="SM01134">
    <property type="entry name" value="DeoRC"/>
    <property type="match status" value="1"/>
</dbReference>
<proteinExistence type="predicted"/>
<dbReference type="EMBL" id="LPHB01000071">
    <property type="protein sequence ID" value="KWA56054.1"/>
    <property type="molecule type" value="Genomic_DNA"/>
</dbReference>
<dbReference type="InterPro" id="IPR001034">
    <property type="entry name" value="DeoR_HTH"/>
</dbReference>
<dbReference type="InterPro" id="IPR050313">
    <property type="entry name" value="Carb_Metab_HTH_regulators"/>
</dbReference>
<dbReference type="PRINTS" id="PR00037">
    <property type="entry name" value="HTHLACR"/>
</dbReference>
<dbReference type="Pfam" id="PF08220">
    <property type="entry name" value="HTH_DeoR"/>
    <property type="match status" value="1"/>
</dbReference>
<keyword evidence="2" id="KW-0805">Transcription regulation</keyword>
<dbReference type="SMART" id="SM00420">
    <property type="entry name" value="HTH_DEOR"/>
    <property type="match status" value="1"/>
</dbReference>
<keyword evidence="4" id="KW-0804">Transcription</keyword>
<dbReference type="SUPFAM" id="SSF46785">
    <property type="entry name" value="Winged helix' DNA-binding domain"/>
    <property type="match status" value="1"/>
</dbReference>
<dbReference type="InterPro" id="IPR014036">
    <property type="entry name" value="DeoR-like_C"/>
</dbReference>
<reference evidence="6 7" key="1">
    <citation type="submission" date="2015-11" db="EMBL/GenBank/DDBJ databases">
        <title>Expanding the genomic diversity of Burkholderia species for the development of highly accurate diagnostics.</title>
        <authorList>
            <person name="Sahl J."/>
            <person name="Keim P."/>
            <person name="Wagner D."/>
        </authorList>
    </citation>
    <scope>NUCLEOTIDE SEQUENCE [LARGE SCALE GENOMIC DNA]</scope>
    <source>
        <strain evidence="6 7">MSMB1960WGS</strain>
    </source>
</reference>
<name>A0A104XX17_9BURK</name>
<organism evidence="6">
    <name type="scientific">Burkholderia stagnalis</name>
    <dbReference type="NCBI Taxonomy" id="1503054"/>
    <lineage>
        <taxon>Bacteria</taxon>
        <taxon>Pseudomonadati</taxon>
        <taxon>Pseudomonadota</taxon>
        <taxon>Betaproteobacteria</taxon>
        <taxon>Burkholderiales</taxon>
        <taxon>Burkholderiaceae</taxon>
        <taxon>Burkholderia</taxon>
        <taxon>Burkholderia cepacia complex</taxon>
    </lineage>
</organism>
<accession>A0A104XX17</accession>
<dbReference type="InterPro" id="IPR037171">
    <property type="entry name" value="NagB/RpiA_transferase-like"/>
</dbReference>
<evidence type="ECO:0000256" key="4">
    <source>
        <dbReference type="ARBA" id="ARBA00023163"/>
    </source>
</evidence>
<comment type="caution">
    <text evidence="6">The sequence shown here is derived from an EMBL/GenBank/DDBJ whole genome shotgun (WGS) entry which is preliminary data.</text>
</comment>
<keyword evidence="1" id="KW-0678">Repressor</keyword>
<dbReference type="PROSITE" id="PS00894">
    <property type="entry name" value="HTH_DEOR_1"/>
    <property type="match status" value="1"/>
</dbReference>
<dbReference type="PROSITE" id="PS51000">
    <property type="entry name" value="HTH_DEOR_2"/>
    <property type="match status" value="1"/>
</dbReference>
<dbReference type="Gene3D" id="1.10.10.10">
    <property type="entry name" value="Winged helix-like DNA-binding domain superfamily/Winged helix DNA-binding domain"/>
    <property type="match status" value="1"/>
</dbReference>
<dbReference type="GO" id="GO:0003677">
    <property type="term" value="F:DNA binding"/>
    <property type="evidence" value="ECO:0007669"/>
    <property type="project" value="UniProtKB-KW"/>
</dbReference>
<dbReference type="GO" id="GO:0003700">
    <property type="term" value="F:DNA-binding transcription factor activity"/>
    <property type="evidence" value="ECO:0007669"/>
    <property type="project" value="InterPro"/>
</dbReference>
<dbReference type="InterPro" id="IPR036388">
    <property type="entry name" value="WH-like_DNA-bd_sf"/>
</dbReference>
<dbReference type="InterPro" id="IPR036390">
    <property type="entry name" value="WH_DNA-bd_sf"/>
</dbReference>
<dbReference type="SUPFAM" id="SSF100950">
    <property type="entry name" value="NagB/RpiA/CoA transferase-like"/>
    <property type="match status" value="1"/>
</dbReference>
<evidence type="ECO:0000259" key="5">
    <source>
        <dbReference type="PROSITE" id="PS51000"/>
    </source>
</evidence>
<evidence type="ECO:0000256" key="3">
    <source>
        <dbReference type="ARBA" id="ARBA00023125"/>
    </source>
</evidence>